<keyword evidence="1" id="KW-0812">Transmembrane</keyword>
<accession>A0A3S4CSD4</accession>
<gene>
    <name evidence="2" type="ORF">DEVEQU_01970</name>
</gene>
<organism evidence="2 3">
    <name type="scientific">Devosia equisanguinis</name>
    <dbReference type="NCBI Taxonomy" id="2490941"/>
    <lineage>
        <taxon>Bacteria</taxon>
        <taxon>Pseudomonadati</taxon>
        <taxon>Pseudomonadota</taxon>
        <taxon>Alphaproteobacteria</taxon>
        <taxon>Hyphomicrobiales</taxon>
        <taxon>Devosiaceae</taxon>
        <taxon>Devosia</taxon>
    </lineage>
</organism>
<dbReference type="EMBL" id="UZWD01000025">
    <property type="protein sequence ID" value="VDS04830.1"/>
    <property type="molecule type" value="Genomic_DNA"/>
</dbReference>
<dbReference type="AlphaFoldDB" id="A0A3S4CSD4"/>
<evidence type="ECO:0000313" key="2">
    <source>
        <dbReference type="EMBL" id="VDS04830.1"/>
    </source>
</evidence>
<sequence>MCYLGTPGGQVTNKELIHTMPQANRFSLPALLALTTLPALVVGAGLWFLGDLAPQCQINETSRLPAPNDTFDLVVFSRNCGGTTPANAQAALVPMGETMPEDAASFVSVGQATDFAAAWTADGEIALSLPPGAKIYRNDDHVAGVTVRYR</sequence>
<keyword evidence="1" id="KW-1133">Transmembrane helix</keyword>
<keyword evidence="1" id="KW-0472">Membrane</keyword>
<evidence type="ECO:0000256" key="1">
    <source>
        <dbReference type="SAM" id="Phobius"/>
    </source>
</evidence>
<reference evidence="2 3" key="1">
    <citation type="submission" date="2018-12" db="EMBL/GenBank/DDBJ databases">
        <authorList>
            <person name="Criscuolo A."/>
        </authorList>
    </citation>
    <scope>NUCLEOTIDE SEQUENCE [LARGE SCALE GENOMIC DNA]</scope>
    <source>
        <strain evidence="2">ACIP1116281</strain>
    </source>
</reference>
<name>A0A3S4CSD4_9HYPH</name>
<evidence type="ECO:0000313" key="3">
    <source>
        <dbReference type="Proteomes" id="UP000268844"/>
    </source>
</evidence>
<keyword evidence="3" id="KW-1185">Reference proteome</keyword>
<feature type="transmembrane region" description="Helical" evidence="1">
    <location>
        <begin position="26"/>
        <end position="49"/>
    </location>
</feature>
<dbReference type="Proteomes" id="UP000268844">
    <property type="component" value="Unassembled WGS sequence"/>
</dbReference>
<proteinExistence type="predicted"/>
<protein>
    <submittedName>
        <fullName evidence="2">Uncharacterized protein</fullName>
    </submittedName>
</protein>